<feature type="region of interest" description="Disordered" evidence="1">
    <location>
        <begin position="526"/>
        <end position="577"/>
    </location>
</feature>
<dbReference type="EMBL" id="JAPFFF010000014">
    <property type="protein sequence ID" value="KAK8870289.1"/>
    <property type="molecule type" value="Genomic_DNA"/>
</dbReference>
<comment type="caution">
    <text evidence="2">The sequence shown here is derived from an EMBL/GenBank/DDBJ whole genome shotgun (WGS) entry which is preliminary data.</text>
</comment>
<protein>
    <submittedName>
        <fullName evidence="2">Uncharacterized protein</fullName>
    </submittedName>
</protein>
<proteinExistence type="predicted"/>
<evidence type="ECO:0000313" key="3">
    <source>
        <dbReference type="Proteomes" id="UP001470230"/>
    </source>
</evidence>
<evidence type="ECO:0000256" key="1">
    <source>
        <dbReference type="SAM" id="MobiDB-lite"/>
    </source>
</evidence>
<evidence type="ECO:0000313" key="2">
    <source>
        <dbReference type="EMBL" id="KAK8870289.1"/>
    </source>
</evidence>
<name>A0ABR2IXG3_9EUKA</name>
<sequence>MLAKSPSEAYRWWNTSINPSNNSDAPPKCILPKEASLIWKKLFPILLFLGQDTLPLNQYWGQIVKIVSPLCKSKDIPDPISSFPDFVVLLYKLRQYISPQNVNQCIQLMIIYNNSNFEVFFLYNMPLYVFEPILLFRSVLEVCDKNNPIWSQFTSHHSIADAFFDLHLSFLQPISAPNNSNKWTHHLILGEILYRQISLTLRSNQNSILKSNKFSDALLRLISSSPSFVRMTAARWLLSLMKLTLKKNEKNVLKERITQYLSILTNSNDIFIYSVNFIKNHLISLIRPTKLINSIMVNSLSNIDLILSFTEKVGPMIPITRLAKGSVTSKIWHRAAFSAMIEIITKYGENNELKDWLMVYIRRVLIFVSLSHISQKYKARALLIIESISRLASVRVKWIKQFILNVAFTLTVTKSIPYYFSAFFFPSCPNAQSITISFNMSHASNDEATLSEFDAFTRCQALLNLKTFPFDGKKSTFIPPPQIESNRNNAKNINTTGSSINIVNGSINPMLPLLPGQRSRLMMQQRMQSNLQVKSQRQQSPMKSTKKKQSRKSSRKKSTPPIKKPHPILIKHSQQAK</sequence>
<gene>
    <name evidence="2" type="ORF">M9Y10_008167</name>
</gene>
<feature type="compositionally biased region" description="Polar residues" evidence="1">
    <location>
        <begin position="533"/>
        <end position="542"/>
    </location>
</feature>
<accession>A0ABR2IXG3</accession>
<organism evidence="2 3">
    <name type="scientific">Tritrichomonas musculus</name>
    <dbReference type="NCBI Taxonomy" id="1915356"/>
    <lineage>
        <taxon>Eukaryota</taxon>
        <taxon>Metamonada</taxon>
        <taxon>Parabasalia</taxon>
        <taxon>Tritrichomonadida</taxon>
        <taxon>Tritrichomonadidae</taxon>
        <taxon>Tritrichomonas</taxon>
    </lineage>
</organism>
<feature type="compositionally biased region" description="Low complexity" evidence="1">
    <location>
        <begin position="567"/>
        <end position="577"/>
    </location>
</feature>
<feature type="compositionally biased region" description="Basic residues" evidence="1">
    <location>
        <begin position="544"/>
        <end position="566"/>
    </location>
</feature>
<keyword evidence="3" id="KW-1185">Reference proteome</keyword>
<dbReference type="Proteomes" id="UP001470230">
    <property type="component" value="Unassembled WGS sequence"/>
</dbReference>
<reference evidence="2 3" key="1">
    <citation type="submission" date="2024-04" db="EMBL/GenBank/DDBJ databases">
        <title>Tritrichomonas musculus Genome.</title>
        <authorList>
            <person name="Alves-Ferreira E."/>
            <person name="Grigg M."/>
            <person name="Lorenzi H."/>
            <person name="Galac M."/>
        </authorList>
    </citation>
    <scope>NUCLEOTIDE SEQUENCE [LARGE SCALE GENOMIC DNA]</scope>
    <source>
        <strain evidence="2 3">EAF2021</strain>
    </source>
</reference>